<keyword evidence="6 10" id="KW-0472">Membrane</keyword>
<evidence type="ECO:0000256" key="3">
    <source>
        <dbReference type="ARBA" id="ARBA00022519"/>
    </source>
</evidence>
<dbReference type="Proteomes" id="UP000192936">
    <property type="component" value="Unassembled WGS sequence"/>
</dbReference>
<dbReference type="PROSITE" id="PS50192">
    <property type="entry name" value="T_SNARE"/>
    <property type="match status" value="1"/>
</dbReference>
<dbReference type="CDD" id="cd18774">
    <property type="entry name" value="PDC2_HK_sensor"/>
    <property type="match status" value="1"/>
</dbReference>
<evidence type="ECO:0000259" key="13">
    <source>
        <dbReference type="PROSITE" id="PS50885"/>
    </source>
</evidence>
<dbReference type="SUPFAM" id="SSF58104">
    <property type="entry name" value="Methyl-accepting chemotaxis protein (MCP) signaling domain"/>
    <property type="match status" value="1"/>
</dbReference>
<evidence type="ECO:0000259" key="11">
    <source>
        <dbReference type="PROSITE" id="PS50111"/>
    </source>
</evidence>
<dbReference type="Gene3D" id="3.30.450.20">
    <property type="entry name" value="PAS domain"/>
    <property type="match status" value="1"/>
</dbReference>
<feature type="transmembrane region" description="Helical" evidence="10">
    <location>
        <begin position="187"/>
        <end position="208"/>
    </location>
</feature>
<keyword evidence="7 9" id="KW-0807">Transducer</keyword>
<reference evidence="14 15" key="1">
    <citation type="submission" date="2017-04" db="EMBL/GenBank/DDBJ databases">
        <authorList>
            <person name="Afonso C.L."/>
            <person name="Miller P.J."/>
            <person name="Scott M.A."/>
            <person name="Spackman E."/>
            <person name="Goraichik I."/>
            <person name="Dimitrov K.M."/>
            <person name="Suarez D.L."/>
            <person name="Swayne D.E."/>
        </authorList>
    </citation>
    <scope>NUCLEOTIDE SEQUENCE [LARGE SCALE GENOMIC DNA]</scope>
    <source>
        <strain evidence="14 15">A2P</strain>
    </source>
</reference>
<sequence>MISALRGIRGRLLLLPLITVLALVGAGAMTAKTLGTVMMEERQARARVAVEMVTSIIERFEQRAASGELPVADAQKLALDIARTARYDGSEYALILDRKGNILAHLNPQVEGKAMWDSTDKSGRLFVRDEIKAAESGGGYSSFSFPKPGSSDPVEKSAYSKLTKGWGWVVSSGVYLDTVAAARMQTLLNIAAVIAVLAAVSLGLAVWIGRRITTPILQLTQATNRISTGDLSVAINHQDRSDEVGTLARALEDFKRNGLEVRRLQAEAEAQKDRTEAERRAALLDMAAQFEARVMGMVAAVAAAAHEMEKTASGMAAAADRSGTQADAVSQASEQASSNVNTVAAATEELFASIAEIGRQVTMSTSVAGRAVDEAAKIDGMIHSLASAAQEIGQVVELINAIAGQTNLLALNATIEAARAGEHGKGFAVVASEVKALANQTAKATEDIQAKVQEIQQFTGNTVTAVQGIGTTITSVSDIATAIASAVEQQSAATKDIGANIQQAARHTAEVNSNIAGVAQTVGQTGSAASGVLSASSGLVRETVRLRSEVEDFLSTVRAA</sequence>
<dbReference type="InterPro" id="IPR003660">
    <property type="entry name" value="HAMP_dom"/>
</dbReference>
<dbReference type="GO" id="GO:0005886">
    <property type="term" value="C:plasma membrane"/>
    <property type="evidence" value="ECO:0007669"/>
    <property type="project" value="UniProtKB-SubCell"/>
</dbReference>
<comment type="subcellular location">
    <subcellularLocation>
        <location evidence="1">Cell inner membrane</location>
        <topology evidence="1">Multi-pass membrane protein</topology>
    </subcellularLocation>
</comment>
<evidence type="ECO:0000256" key="6">
    <source>
        <dbReference type="ARBA" id="ARBA00023136"/>
    </source>
</evidence>
<evidence type="ECO:0000256" key="8">
    <source>
        <dbReference type="ARBA" id="ARBA00029447"/>
    </source>
</evidence>
<evidence type="ECO:0000256" key="9">
    <source>
        <dbReference type="PROSITE-ProRule" id="PRU00284"/>
    </source>
</evidence>
<dbReference type="PANTHER" id="PTHR32089:SF112">
    <property type="entry name" value="LYSOZYME-LIKE PROTEIN-RELATED"/>
    <property type="match status" value="1"/>
</dbReference>
<feature type="domain" description="Methyl-accepting transducer" evidence="11">
    <location>
        <begin position="304"/>
        <end position="533"/>
    </location>
</feature>
<evidence type="ECO:0000256" key="1">
    <source>
        <dbReference type="ARBA" id="ARBA00004429"/>
    </source>
</evidence>
<dbReference type="InterPro" id="IPR000727">
    <property type="entry name" value="T_SNARE_dom"/>
</dbReference>
<dbReference type="PRINTS" id="PR00260">
    <property type="entry name" value="CHEMTRNSDUCR"/>
</dbReference>
<dbReference type="OrthoDB" id="7260004at2"/>
<evidence type="ECO:0000313" key="14">
    <source>
        <dbReference type="EMBL" id="SMF88763.1"/>
    </source>
</evidence>
<proteinExistence type="inferred from homology"/>
<dbReference type="SMART" id="SM00283">
    <property type="entry name" value="MA"/>
    <property type="match status" value="1"/>
</dbReference>
<dbReference type="GO" id="GO:0007165">
    <property type="term" value="P:signal transduction"/>
    <property type="evidence" value="ECO:0007669"/>
    <property type="project" value="UniProtKB-KW"/>
</dbReference>
<dbReference type="STRING" id="286727.SAMN02982917_6511"/>
<dbReference type="PROSITE" id="PS50885">
    <property type="entry name" value="HAMP"/>
    <property type="match status" value="1"/>
</dbReference>
<feature type="domain" description="T-SNARE coiled-coil homology" evidence="12">
    <location>
        <begin position="456"/>
        <end position="518"/>
    </location>
</feature>
<dbReference type="Gene3D" id="1.10.287.950">
    <property type="entry name" value="Methyl-accepting chemotaxis protein"/>
    <property type="match status" value="1"/>
</dbReference>
<dbReference type="Pfam" id="PF00015">
    <property type="entry name" value="MCPsignal"/>
    <property type="match status" value="1"/>
</dbReference>
<dbReference type="Gene3D" id="6.10.340.10">
    <property type="match status" value="1"/>
</dbReference>
<keyword evidence="5 10" id="KW-1133">Transmembrane helix</keyword>
<dbReference type="CDD" id="cd06225">
    <property type="entry name" value="HAMP"/>
    <property type="match status" value="1"/>
</dbReference>
<dbReference type="Pfam" id="PF00672">
    <property type="entry name" value="HAMP"/>
    <property type="match status" value="1"/>
</dbReference>
<comment type="similarity">
    <text evidence="8">Belongs to the methyl-accepting chemotaxis (MCP) protein family.</text>
</comment>
<evidence type="ECO:0000313" key="15">
    <source>
        <dbReference type="Proteomes" id="UP000192936"/>
    </source>
</evidence>
<accession>A0A1X7HLF5</accession>
<evidence type="ECO:0000256" key="5">
    <source>
        <dbReference type="ARBA" id="ARBA00022989"/>
    </source>
</evidence>
<dbReference type="InterPro" id="IPR004089">
    <property type="entry name" value="MCPsignal_dom"/>
</dbReference>
<dbReference type="GO" id="GO:0004888">
    <property type="term" value="F:transmembrane signaling receptor activity"/>
    <property type="evidence" value="ECO:0007669"/>
    <property type="project" value="InterPro"/>
</dbReference>
<dbReference type="SMART" id="SM01049">
    <property type="entry name" value="Cache_2"/>
    <property type="match status" value="1"/>
</dbReference>
<dbReference type="GO" id="GO:0006935">
    <property type="term" value="P:chemotaxis"/>
    <property type="evidence" value="ECO:0007669"/>
    <property type="project" value="InterPro"/>
</dbReference>
<dbReference type="PANTHER" id="PTHR32089">
    <property type="entry name" value="METHYL-ACCEPTING CHEMOTAXIS PROTEIN MCPB"/>
    <property type="match status" value="1"/>
</dbReference>
<evidence type="ECO:0000256" key="2">
    <source>
        <dbReference type="ARBA" id="ARBA00022475"/>
    </source>
</evidence>
<dbReference type="PROSITE" id="PS50111">
    <property type="entry name" value="CHEMOTAXIS_TRANSDUC_2"/>
    <property type="match status" value="1"/>
</dbReference>
<protein>
    <submittedName>
        <fullName evidence="14">Methyl-accepting chemotaxis sensory transducer with Cache sensor</fullName>
    </submittedName>
</protein>
<name>A0A1X7HLF5_9PROT</name>
<keyword evidence="3" id="KW-0997">Cell inner membrane</keyword>
<evidence type="ECO:0000256" key="7">
    <source>
        <dbReference type="ARBA" id="ARBA00023224"/>
    </source>
</evidence>
<dbReference type="InterPro" id="IPR004090">
    <property type="entry name" value="Chemotax_Me-accpt_rcpt"/>
</dbReference>
<feature type="domain" description="HAMP" evidence="13">
    <location>
        <begin position="210"/>
        <end position="263"/>
    </location>
</feature>
<dbReference type="InterPro" id="IPR033480">
    <property type="entry name" value="sCache_2"/>
</dbReference>
<evidence type="ECO:0000256" key="10">
    <source>
        <dbReference type="SAM" id="Phobius"/>
    </source>
</evidence>
<keyword evidence="2" id="KW-1003">Cell membrane</keyword>
<evidence type="ECO:0000256" key="4">
    <source>
        <dbReference type="ARBA" id="ARBA00022692"/>
    </source>
</evidence>
<dbReference type="Pfam" id="PF17200">
    <property type="entry name" value="sCache_2"/>
    <property type="match status" value="1"/>
</dbReference>
<keyword evidence="4 10" id="KW-0812">Transmembrane</keyword>
<dbReference type="EMBL" id="FXAK01000009">
    <property type="protein sequence ID" value="SMF88763.1"/>
    <property type="molecule type" value="Genomic_DNA"/>
</dbReference>
<evidence type="ECO:0000259" key="12">
    <source>
        <dbReference type="PROSITE" id="PS50192"/>
    </source>
</evidence>
<dbReference type="RefSeq" id="WP_085091349.1">
    <property type="nucleotide sequence ID" value="NZ_FXAK01000009.1"/>
</dbReference>
<dbReference type="SMART" id="SM00304">
    <property type="entry name" value="HAMP"/>
    <property type="match status" value="1"/>
</dbReference>
<dbReference type="AlphaFoldDB" id="A0A1X7HLF5"/>
<organism evidence="14 15">
    <name type="scientific">Azospirillum oryzae</name>
    <dbReference type="NCBI Taxonomy" id="286727"/>
    <lineage>
        <taxon>Bacteria</taxon>
        <taxon>Pseudomonadati</taxon>
        <taxon>Pseudomonadota</taxon>
        <taxon>Alphaproteobacteria</taxon>
        <taxon>Rhodospirillales</taxon>
        <taxon>Azospirillaceae</taxon>
        <taxon>Azospirillum</taxon>
    </lineage>
</organism>
<gene>
    <name evidence="14" type="ORF">SAMN02982917_6511</name>
</gene>